<gene>
    <name evidence="1" type="ORF">D0436_00965</name>
</gene>
<sequence length="168" mass="19341">MKLQKLYLFKLGKPISLLLGLAAIFPMYANGSELPAELIAELKPRCDKMMQDIRDNKMDDMIKEFHPMLQTWNEGKLAKKMAMLSINGYQREDIGQVPLDKMVFLPQKSSFRKPSKENIGQYPDMTQMVELNYSFDFVKPNGRELTGGVSCILFEAAGKWYFEDNLPF</sequence>
<dbReference type="RefSeq" id="WP_023266244.1">
    <property type="nucleotide sequence ID" value="NZ_BSOL01000010.1"/>
</dbReference>
<accession>A0A5B8QST7</accession>
<proteinExistence type="predicted"/>
<dbReference type="Proteomes" id="UP000321124">
    <property type="component" value="Chromosome"/>
</dbReference>
<evidence type="ECO:0000313" key="1">
    <source>
        <dbReference type="EMBL" id="QDZ89139.1"/>
    </source>
</evidence>
<name>A0A5B8QST7_9GAMM</name>
<protein>
    <submittedName>
        <fullName evidence="1">Uncharacterized protein</fullName>
    </submittedName>
</protein>
<dbReference type="KEGG" id="sdeo:D0436_00965"/>
<evidence type="ECO:0000313" key="2">
    <source>
        <dbReference type="Proteomes" id="UP000321124"/>
    </source>
</evidence>
<dbReference type="EMBL" id="CP031775">
    <property type="protein sequence ID" value="QDZ89139.1"/>
    <property type="molecule type" value="Genomic_DNA"/>
</dbReference>
<organism evidence="1 2">
    <name type="scientific">Shewanella decolorationis</name>
    <dbReference type="NCBI Taxonomy" id="256839"/>
    <lineage>
        <taxon>Bacteria</taxon>
        <taxon>Pseudomonadati</taxon>
        <taxon>Pseudomonadota</taxon>
        <taxon>Gammaproteobacteria</taxon>
        <taxon>Alteromonadales</taxon>
        <taxon>Shewanellaceae</taxon>
        <taxon>Shewanella</taxon>
    </lineage>
</organism>
<dbReference type="AlphaFoldDB" id="A0A5B8QST7"/>
<reference evidence="1 2" key="1">
    <citation type="journal article" date="2019" name="Ecotoxicol. Environ. Saf.">
        <title>Microbial characterization of heavy metal resistant bacterial strains isolated from an electroplating wastewater treatment plant.</title>
        <authorList>
            <person name="Cai X."/>
            <person name="Zheng X."/>
            <person name="Zhang D."/>
            <person name="Iqbal W."/>
            <person name="Liu C."/>
            <person name="Yang B."/>
            <person name="Zhao X."/>
            <person name="Lu X."/>
            <person name="Mao Y."/>
        </authorList>
    </citation>
    <scope>NUCLEOTIDE SEQUENCE [LARGE SCALE GENOMIC DNA]</scope>
    <source>
        <strain evidence="1 2">Ni1-3</strain>
    </source>
</reference>